<feature type="compositionally biased region" description="Basic and acidic residues" evidence="1">
    <location>
        <begin position="53"/>
        <end position="62"/>
    </location>
</feature>
<dbReference type="OrthoDB" id="6071591at2759"/>
<evidence type="ECO:0000313" key="3">
    <source>
        <dbReference type="EMBL" id="VDI54591.1"/>
    </source>
</evidence>
<gene>
    <name evidence="3" type="ORF">MGAL_10B043922</name>
</gene>
<organism evidence="3 4">
    <name type="scientific">Mytilus galloprovincialis</name>
    <name type="common">Mediterranean mussel</name>
    <dbReference type="NCBI Taxonomy" id="29158"/>
    <lineage>
        <taxon>Eukaryota</taxon>
        <taxon>Metazoa</taxon>
        <taxon>Spiralia</taxon>
        <taxon>Lophotrochozoa</taxon>
        <taxon>Mollusca</taxon>
        <taxon>Bivalvia</taxon>
        <taxon>Autobranchia</taxon>
        <taxon>Pteriomorphia</taxon>
        <taxon>Mytilida</taxon>
        <taxon>Mytiloidea</taxon>
        <taxon>Mytilidae</taxon>
        <taxon>Mytilinae</taxon>
        <taxon>Mytilus</taxon>
    </lineage>
</organism>
<evidence type="ECO:0000313" key="4">
    <source>
        <dbReference type="Proteomes" id="UP000596742"/>
    </source>
</evidence>
<dbReference type="Proteomes" id="UP000596742">
    <property type="component" value="Unassembled WGS sequence"/>
</dbReference>
<dbReference type="Pfam" id="PF20231">
    <property type="entry name" value="DUF6589"/>
    <property type="match status" value="1"/>
</dbReference>
<dbReference type="AlphaFoldDB" id="A0A8B6FUG5"/>
<keyword evidence="4" id="KW-1185">Reference proteome</keyword>
<accession>A0A8B6FUG5</accession>
<protein>
    <recommendedName>
        <fullName evidence="2">DUF6589 domain-containing protein</fullName>
    </recommendedName>
</protein>
<dbReference type="EMBL" id="UYJE01007419">
    <property type="protein sequence ID" value="VDI54591.1"/>
    <property type="molecule type" value="Genomic_DNA"/>
</dbReference>
<sequence length="754" mass="85868">MFMSYTLHSSNSDFRISPDPQIIDCLRNGHFGSIESLEPGLSHTVGPAGDAGSIDKSDDHSYINHKGHNASDSNDHEYSCNLHTEEDEEDDEDVNILCQDRTKQILKLLNLKSNAAYDYPSMLRTCSQTDLSEKDIFMSIIEEMKTRCPQLLEILLSVCVKDTTKVNLRQINSVAVAYSSLMFARNNKNSGIQRCITLLAVKGDANDEFIRRLNRMSLSLSCSGKLRILDKAVLASHNMLVEAIRTNPLMKITGDNLDMYIRTNHQRTDNSNQDIHWFASNAFFTRLNYQNLPENTPEVRLKDIDAEMFVLTGGETMKLNDVKKVLIGRLLCDRDDFQWLKNKLPQHIPHRYSDSMSKKQHVYTLKIMFKNESKNEDCLDIMGEYEDQIIDLHTKAYGNTDNLDKYGVVLGGDMLTRERLQNAKNITYLAPTPRGRFEHLAPVTCELWHVKQDLLSKAYKALFKSDSLGECGTLFHMKTALRRNDVNGNVKSNYKAHEELFLLIVKALIHVASDEIRDCKEQNRDIVLSNVFSKIYGLGYSTDDYIYNYFTNLITWGLQIMNMNDTAKEGDMERLIMNMKENAAFFYSHSVMSKYFSECINTILQVQHLSSPHMKMRQLEGAFINTKGGSGKNKEADLVQEHAIRNQKDLIRGLGANKTENGSRRASSSADIIHRIGDNVDHLLGIPKFTSSHAKKTSSKDLEIAINILSKVQPFKYVKDANQLEFCKNIYTVKKSTATAMVYSELERFPLLIC</sequence>
<reference evidence="3" key="1">
    <citation type="submission" date="2018-11" db="EMBL/GenBank/DDBJ databases">
        <authorList>
            <person name="Alioto T."/>
            <person name="Alioto T."/>
        </authorList>
    </citation>
    <scope>NUCLEOTIDE SEQUENCE</scope>
</reference>
<evidence type="ECO:0000256" key="1">
    <source>
        <dbReference type="SAM" id="MobiDB-lite"/>
    </source>
</evidence>
<feature type="domain" description="DUF6589" evidence="2">
    <location>
        <begin position="353"/>
        <end position="693"/>
    </location>
</feature>
<proteinExistence type="predicted"/>
<name>A0A8B6FUG5_MYTGA</name>
<feature type="region of interest" description="Disordered" evidence="1">
    <location>
        <begin position="38"/>
        <end position="77"/>
    </location>
</feature>
<dbReference type="InterPro" id="IPR046496">
    <property type="entry name" value="DUF6589"/>
</dbReference>
<comment type="caution">
    <text evidence="3">The sequence shown here is derived from an EMBL/GenBank/DDBJ whole genome shotgun (WGS) entry which is preliminary data.</text>
</comment>
<evidence type="ECO:0000259" key="2">
    <source>
        <dbReference type="Pfam" id="PF20231"/>
    </source>
</evidence>